<dbReference type="PANTHER" id="PTHR32182">
    <property type="entry name" value="DNA REPLICATION AND REPAIR PROTEIN RECF"/>
    <property type="match status" value="1"/>
</dbReference>
<dbReference type="Proteomes" id="UP000322144">
    <property type="component" value="Segment"/>
</dbReference>
<dbReference type="Gene3D" id="3.40.50.300">
    <property type="entry name" value="P-loop containing nucleotide triphosphate hydrolases"/>
    <property type="match status" value="2"/>
</dbReference>
<evidence type="ECO:0000256" key="1">
    <source>
        <dbReference type="SAM" id="Coils"/>
    </source>
</evidence>
<dbReference type="PANTHER" id="PTHR32182:SF0">
    <property type="entry name" value="DNA REPLICATION AND REPAIR PROTEIN RECF"/>
    <property type="match status" value="1"/>
</dbReference>
<reference evidence="2 3" key="1">
    <citation type="submission" date="2019-06" db="EMBL/GenBank/DDBJ databases">
        <title>A distant relative of Phikzvirus genus phages from a therapeutic phage collection.</title>
        <authorList>
            <person name="Hejnowicz M.S."/>
            <person name="Dabrowski K."/>
            <person name="Gawor J."/>
            <person name="Weber-Dabrowska B."/>
            <person name="Gromadka R."/>
            <person name="Lobocka M.B."/>
        </authorList>
    </citation>
    <scope>NUCLEOTIDE SEQUENCE [LARGE SCALE GENOMIC DNA]</scope>
</reference>
<protein>
    <submittedName>
        <fullName evidence="2">Uncharacterized protein</fullName>
    </submittedName>
</protein>
<dbReference type="RefSeq" id="YP_010660933.1">
    <property type="nucleotide sequence ID" value="NC_070882.1"/>
</dbReference>
<dbReference type="EMBL" id="MN103543">
    <property type="protein sequence ID" value="QEM41922.1"/>
    <property type="molecule type" value="Genomic_DNA"/>
</dbReference>
<dbReference type="InterPro" id="IPR027417">
    <property type="entry name" value="P-loop_NTPase"/>
</dbReference>
<keyword evidence="1" id="KW-0175">Coiled coil</keyword>
<feature type="coiled-coil region" evidence="1">
    <location>
        <begin position="431"/>
        <end position="458"/>
    </location>
</feature>
<keyword evidence="3" id="KW-1185">Reference proteome</keyword>
<dbReference type="GeneID" id="77936943"/>
<name>A0A5C1K7R2_9CAUD</name>
<dbReference type="GO" id="GO:0000731">
    <property type="term" value="P:DNA synthesis involved in DNA repair"/>
    <property type="evidence" value="ECO:0007669"/>
    <property type="project" value="TreeGrafter"/>
</dbReference>
<dbReference type="GO" id="GO:0006302">
    <property type="term" value="P:double-strand break repair"/>
    <property type="evidence" value="ECO:0007669"/>
    <property type="project" value="TreeGrafter"/>
</dbReference>
<proteinExistence type="predicted"/>
<evidence type="ECO:0000313" key="2">
    <source>
        <dbReference type="EMBL" id="QEM41922.1"/>
    </source>
</evidence>
<evidence type="ECO:0000313" key="3">
    <source>
        <dbReference type="Proteomes" id="UP000322144"/>
    </source>
</evidence>
<organism evidence="2 3">
    <name type="scientific">Pseudomonas phage vB_PaeM_PS119XW</name>
    <dbReference type="NCBI Taxonomy" id="2601632"/>
    <lineage>
        <taxon>Viruses</taxon>
        <taxon>Duplodnaviria</taxon>
        <taxon>Heunggongvirae</taxon>
        <taxon>Uroviricota</taxon>
        <taxon>Caudoviricetes</taxon>
        <taxon>Chimalliviridae</taxon>
        <taxon>Pawinskivirus</taxon>
        <taxon>Pawinskivirus PS119XW</taxon>
    </lineage>
</organism>
<dbReference type="SUPFAM" id="SSF52540">
    <property type="entry name" value="P-loop containing nucleoside triphosphate hydrolases"/>
    <property type="match status" value="1"/>
</dbReference>
<accession>A0A5C1K7R2</accession>
<sequence>MQITLLRLKKFKRLMTANIQFFECTPTKNMMIILGSNGSGKSSVMDELTPLPSRHTNFDKDGFKEFHCYHNGSLYVLHSVYGHGTGRHSFKRDNEELNSGGTYKIQEELCLQEFGLTREIHEIATGRVKFTAMSTAKRREILTRMSTVDLTYALDVYRDIKQEHRSQKGVIDLITKRLVTENHDIFSDSEMTLMREETSRLTKRLNKLFQEKQNDVRPAFQNVQQAENELESILNDARACLRDYPMLPAAIRVANHGEFQAEFNRVSEQYSSINAVINRLAEELEKLRTNSPSAIEISEDDVNALKQQHAANLANVESCINSMKTYTGQFPIIKFNTAGADPICKLDGMFDRWFDLLTSFPDNGDGWMNREEATKRQNRQKELRNIYAQVSDKIEQANSRLSRLKGCESVVCPSCTHEFKPGVDPSETDMLEASKVKLHEAIDRIEAEQKENEEYLEKFQDYSSYVFQYMSLTKDYPEFNELWDYCATNMTMYRTPALHKTDALQWHTAMRSYVKSRTELELATNIEKRLKVIAEIDQDAIGYMKRRAEELETEINIMYVKASDINQYMQDLRSGEQSILRNNKRIHDVLDRYEMWKDKVERHSEYLLDRAYTEEIGTIQVKLAETTRQLTQMEQRETTIRTLENEVTNATEVHSDLGILIKSLSPNGGLLGRYMLGFLQGVTYIVNAFIDEVWTYPMEVLPSKVEKEELDYNFPLKVAGGQVMAPDISYGSDSQLEIVNFAFKMAILKFLGLEDMPLYLDEFGRTFDEQHRANLIPFISRLIENGQFKQVFFISHFQSTHGAFNNAEVVVINPTNITVPEAYNKNVVIK</sequence>
<dbReference type="KEGG" id="vg:77936943"/>